<evidence type="ECO:0000256" key="2">
    <source>
        <dbReference type="ARBA" id="ARBA00006275"/>
    </source>
</evidence>
<evidence type="ECO:0000259" key="7">
    <source>
        <dbReference type="Pfam" id="PF07980"/>
    </source>
</evidence>
<dbReference type="Proteomes" id="UP000307140">
    <property type="component" value="Unassembled WGS sequence"/>
</dbReference>
<dbReference type="PROSITE" id="PS51257">
    <property type="entry name" value="PROKAR_LIPOPROTEIN"/>
    <property type="match status" value="1"/>
</dbReference>
<accession>A0A5S3N5Q1</accession>
<sequence>MKLKKLLILGILITGFYSCEAELEEEIFSTYSAENFYNNEEQLQAQNLGIYEAFRHVVWEQDMYFLVSMTSRYATSRVPSFAWHAAYQTADRQPFRYERLWNVGYNAISRANTIIKYVPLSSFFEKNPEIAKQYIAEARWMRAYSYFQLTQLFGDLPLYTEPVESADPEVLFKARSSVQDVYNVIIEDLEFASENLPVSWNKTGTGRVTKAGGAFLLGKVYLTSAGYPLNITANYQKAINALKPLADNSGAYNVELLSDWKSVFSIANEGNKEVIFAHGNIYENLLGSVLPFWTNPQFSEFGGIQSRNGSGYQIAWHPDLLNLYEAGDTRLADGFTYSYTRINNNQTITYSRNPINARGARYEGRNGISMTKYQDGGAIGNVIHSKDHIVYRYVDAFLMLAEAYNENNEPAKALPYLKIARDRVNASTITTTNQNALRTIIREERIRELYGEMGELFDARRWDITEEEFNNHRLRQWRNPNLQWTDRNKLSPIPFVELAKNPNLTQNPDW</sequence>
<evidence type="ECO:0000256" key="1">
    <source>
        <dbReference type="ARBA" id="ARBA00004442"/>
    </source>
</evidence>
<keyword evidence="3 6" id="KW-0732">Signal</keyword>
<evidence type="ECO:0000313" key="9">
    <source>
        <dbReference type="EMBL" id="TMM30623.1"/>
    </source>
</evidence>
<evidence type="ECO:0000259" key="8">
    <source>
        <dbReference type="Pfam" id="PF14322"/>
    </source>
</evidence>
<comment type="subcellular location">
    <subcellularLocation>
        <location evidence="1">Cell outer membrane</location>
    </subcellularLocation>
</comment>
<organism evidence="9 10">
    <name type="scientific">Polaribacter aestuariivivens</name>
    <dbReference type="NCBI Taxonomy" id="2304626"/>
    <lineage>
        <taxon>Bacteria</taxon>
        <taxon>Pseudomonadati</taxon>
        <taxon>Bacteroidota</taxon>
        <taxon>Flavobacteriia</taxon>
        <taxon>Flavobacteriales</taxon>
        <taxon>Flavobacteriaceae</taxon>
    </lineage>
</organism>
<dbReference type="Pfam" id="PF14322">
    <property type="entry name" value="SusD-like_3"/>
    <property type="match status" value="1"/>
</dbReference>
<comment type="caution">
    <text evidence="9">The sequence shown here is derived from an EMBL/GenBank/DDBJ whole genome shotgun (WGS) entry which is preliminary data.</text>
</comment>
<dbReference type="RefSeq" id="WP_138535573.1">
    <property type="nucleotide sequence ID" value="NZ_VANR01000003.1"/>
</dbReference>
<name>A0A5S3N5Q1_9FLAO</name>
<dbReference type="InterPro" id="IPR033985">
    <property type="entry name" value="SusD-like_N"/>
</dbReference>
<comment type="similarity">
    <text evidence="2">Belongs to the SusD family.</text>
</comment>
<keyword evidence="5" id="KW-0998">Cell outer membrane</keyword>
<feature type="chain" id="PRO_5024401648" evidence="6">
    <location>
        <begin position="22"/>
        <end position="510"/>
    </location>
</feature>
<dbReference type="Pfam" id="PF07980">
    <property type="entry name" value="SusD_RagB"/>
    <property type="match status" value="1"/>
</dbReference>
<evidence type="ECO:0000256" key="5">
    <source>
        <dbReference type="ARBA" id="ARBA00023237"/>
    </source>
</evidence>
<evidence type="ECO:0000256" key="3">
    <source>
        <dbReference type="ARBA" id="ARBA00022729"/>
    </source>
</evidence>
<evidence type="ECO:0000256" key="4">
    <source>
        <dbReference type="ARBA" id="ARBA00023136"/>
    </source>
</evidence>
<dbReference type="OrthoDB" id="5694214at2"/>
<dbReference type="AlphaFoldDB" id="A0A5S3N5Q1"/>
<dbReference type="Gene3D" id="1.25.40.390">
    <property type="match status" value="1"/>
</dbReference>
<dbReference type="InterPro" id="IPR012944">
    <property type="entry name" value="SusD_RagB_dom"/>
</dbReference>
<feature type="signal peptide" evidence="6">
    <location>
        <begin position="1"/>
        <end position="21"/>
    </location>
</feature>
<dbReference type="InterPro" id="IPR011990">
    <property type="entry name" value="TPR-like_helical_dom_sf"/>
</dbReference>
<keyword evidence="4" id="KW-0472">Membrane</keyword>
<dbReference type="SUPFAM" id="SSF48452">
    <property type="entry name" value="TPR-like"/>
    <property type="match status" value="1"/>
</dbReference>
<evidence type="ECO:0000256" key="6">
    <source>
        <dbReference type="SAM" id="SignalP"/>
    </source>
</evidence>
<gene>
    <name evidence="9" type="ORF">FDT66_07620</name>
</gene>
<evidence type="ECO:0000313" key="10">
    <source>
        <dbReference type="Proteomes" id="UP000307140"/>
    </source>
</evidence>
<dbReference type="EMBL" id="VANR01000003">
    <property type="protein sequence ID" value="TMM30623.1"/>
    <property type="molecule type" value="Genomic_DNA"/>
</dbReference>
<feature type="domain" description="RagB/SusD" evidence="7">
    <location>
        <begin position="236"/>
        <end position="510"/>
    </location>
</feature>
<protein>
    <submittedName>
        <fullName evidence="9">RagB/SusD family nutrient uptake outer membrane protein</fullName>
    </submittedName>
</protein>
<reference evidence="9 10" key="1">
    <citation type="submission" date="2019-05" db="EMBL/GenBank/DDBJ databases">
        <title>Polaribacter aestuariivivens sp. nov., isolated from a tidal flat.</title>
        <authorList>
            <person name="Yoon J.-H."/>
        </authorList>
    </citation>
    <scope>NUCLEOTIDE SEQUENCE [LARGE SCALE GENOMIC DNA]</scope>
    <source>
        <strain evidence="9 10">DBTF-3</strain>
    </source>
</reference>
<keyword evidence="10" id="KW-1185">Reference proteome</keyword>
<dbReference type="GO" id="GO:0009279">
    <property type="term" value="C:cell outer membrane"/>
    <property type="evidence" value="ECO:0007669"/>
    <property type="project" value="UniProtKB-SubCell"/>
</dbReference>
<feature type="domain" description="SusD-like N-terminal" evidence="8">
    <location>
        <begin position="37"/>
        <end position="222"/>
    </location>
</feature>
<proteinExistence type="inferred from homology"/>